<dbReference type="AlphaFoldDB" id="A0A250IUN7"/>
<feature type="compositionally biased region" description="Basic and acidic residues" evidence="1">
    <location>
        <begin position="45"/>
        <end position="54"/>
    </location>
</feature>
<dbReference type="GO" id="GO:0003677">
    <property type="term" value="F:DNA binding"/>
    <property type="evidence" value="ECO:0007669"/>
    <property type="project" value="InterPro"/>
</dbReference>
<proteinExistence type="predicted"/>
<evidence type="ECO:0000313" key="4">
    <source>
        <dbReference type="Proteomes" id="UP000217257"/>
    </source>
</evidence>
<protein>
    <submittedName>
        <fullName evidence="3">Transcriptional regulator</fullName>
    </submittedName>
</protein>
<dbReference type="KEGG" id="cfus:CYFUS_000878"/>
<feature type="compositionally biased region" description="Basic and acidic residues" evidence="1">
    <location>
        <begin position="22"/>
        <end position="36"/>
    </location>
</feature>
<organism evidence="3 4">
    <name type="scientific">Cystobacter fuscus</name>
    <dbReference type="NCBI Taxonomy" id="43"/>
    <lineage>
        <taxon>Bacteria</taxon>
        <taxon>Pseudomonadati</taxon>
        <taxon>Myxococcota</taxon>
        <taxon>Myxococcia</taxon>
        <taxon>Myxococcales</taxon>
        <taxon>Cystobacterineae</taxon>
        <taxon>Archangiaceae</taxon>
        <taxon>Cystobacter</taxon>
    </lineage>
</organism>
<name>A0A250IUN7_9BACT</name>
<dbReference type="EMBL" id="CP022098">
    <property type="protein sequence ID" value="ATB35465.1"/>
    <property type="molecule type" value="Genomic_DNA"/>
</dbReference>
<dbReference type="InterPro" id="IPR010982">
    <property type="entry name" value="Lambda_DNA-bd_dom_sf"/>
</dbReference>
<dbReference type="Proteomes" id="UP000217257">
    <property type="component" value="Chromosome"/>
</dbReference>
<gene>
    <name evidence="3" type="ORF">CYFUS_000878</name>
</gene>
<evidence type="ECO:0000256" key="1">
    <source>
        <dbReference type="SAM" id="MobiDB-lite"/>
    </source>
</evidence>
<sequence length="154" mass="17237">MASKTTFPGSPEKSTPPRRLSRNREGTSRSKHETRQHLARSLGDTAREARKREGLTQADVAERIGVATEVYGRLERGLLMPSVPTLRRLCVALRLAADSLLALGPAEPPAWARTEPSPEQEPPQLRRLLRHLRKLNPEQLRALSNVAATLRRQE</sequence>
<reference evidence="3 4" key="1">
    <citation type="submission" date="2017-06" db="EMBL/GenBank/DDBJ databases">
        <title>Sequencing and comparative analysis of myxobacterial genomes.</title>
        <authorList>
            <person name="Rupp O."/>
            <person name="Goesmann A."/>
            <person name="Sogaard-Andersen L."/>
        </authorList>
    </citation>
    <scope>NUCLEOTIDE SEQUENCE [LARGE SCALE GENOMIC DNA]</scope>
    <source>
        <strain evidence="3 4">DSM 52655</strain>
    </source>
</reference>
<dbReference type="Pfam" id="PF13560">
    <property type="entry name" value="HTH_31"/>
    <property type="match status" value="1"/>
</dbReference>
<feature type="region of interest" description="Disordered" evidence="1">
    <location>
        <begin position="1"/>
        <end position="57"/>
    </location>
</feature>
<dbReference type="Gene3D" id="1.10.260.40">
    <property type="entry name" value="lambda repressor-like DNA-binding domains"/>
    <property type="match status" value="1"/>
</dbReference>
<dbReference type="InterPro" id="IPR001387">
    <property type="entry name" value="Cro/C1-type_HTH"/>
</dbReference>
<evidence type="ECO:0000259" key="2">
    <source>
        <dbReference type="PROSITE" id="PS50943"/>
    </source>
</evidence>
<dbReference type="SMART" id="SM00530">
    <property type="entry name" value="HTH_XRE"/>
    <property type="match status" value="1"/>
</dbReference>
<dbReference type="PROSITE" id="PS50943">
    <property type="entry name" value="HTH_CROC1"/>
    <property type="match status" value="1"/>
</dbReference>
<evidence type="ECO:0000313" key="3">
    <source>
        <dbReference type="EMBL" id="ATB35465.1"/>
    </source>
</evidence>
<feature type="domain" description="HTH cro/C1-type" evidence="2">
    <location>
        <begin position="47"/>
        <end position="100"/>
    </location>
</feature>
<dbReference type="SUPFAM" id="SSF47413">
    <property type="entry name" value="lambda repressor-like DNA-binding domains"/>
    <property type="match status" value="1"/>
</dbReference>
<accession>A0A250IUN7</accession>
<dbReference type="CDD" id="cd00093">
    <property type="entry name" value="HTH_XRE"/>
    <property type="match status" value="1"/>
</dbReference>